<evidence type="ECO:0000256" key="5">
    <source>
        <dbReference type="SAM" id="MobiDB-lite"/>
    </source>
</evidence>
<dbReference type="InterPro" id="IPR050738">
    <property type="entry name" value="Sulfatase"/>
</dbReference>
<accession>A0A7W5DXM5</accession>
<name>A0A7W5DXM5_9BACT</name>
<evidence type="ECO:0000313" key="7">
    <source>
        <dbReference type="EMBL" id="MBB3205948.1"/>
    </source>
</evidence>
<keyword evidence="4" id="KW-0106">Calcium</keyword>
<organism evidence="7 8">
    <name type="scientific">Aporhodopirellula rubra</name>
    <dbReference type="NCBI Taxonomy" id="980271"/>
    <lineage>
        <taxon>Bacteria</taxon>
        <taxon>Pseudomonadati</taxon>
        <taxon>Planctomycetota</taxon>
        <taxon>Planctomycetia</taxon>
        <taxon>Pirellulales</taxon>
        <taxon>Pirellulaceae</taxon>
        <taxon>Aporhodopirellula</taxon>
    </lineage>
</organism>
<dbReference type="GO" id="GO:0046872">
    <property type="term" value="F:metal ion binding"/>
    <property type="evidence" value="ECO:0007669"/>
    <property type="project" value="UniProtKB-KW"/>
</dbReference>
<evidence type="ECO:0000259" key="6">
    <source>
        <dbReference type="Pfam" id="PF00884"/>
    </source>
</evidence>
<feature type="compositionally biased region" description="Basic residues" evidence="5">
    <location>
        <begin position="437"/>
        <end position="446"/>
    </location>
</feature>
<keyword evidence="3" id="KW-0378">Hydrolase</keyword>
<keyword evidence="8" id="KW-1185">Reference proteome</keyword>
<proteinExistence type="inferred from homology"/>
<keyword evidence="2" id="KW-0479">Metal-binding</keyword>
<dbReference type="InterPro" id="IPR017850">
    <property type="entry name" value="Alkaline_phosphatase_core_sf"/>
</dbReference>
<gene>
    <name evidence="7" type="ORF">FHS27_001756</name>
</gene>
<evidence type="ECO:0000256" key="3">
    <source>
        <dbReference type="ARBA" id="ARBA00022801"/>
    </source>
</evidence>
<dbReference type="Gene3D" id="3.30.1120.10">
    <property type="match status" value="1"/>
</dbReference>
<evidence type="ECO:0000256" key="4">
    <source>
        <dbReference type="ARBA" id="ARBA00022837"/>
    </source>
</evidence>
<dbReference type="RefSeq" id="WP_315854496.1">
    <property type="nucleotide sequence ID" value="NZ_JACHXU010000005.1"/>
</dbReference>
<reference evidence="7 8" key="1">
    <citation type="submission" date="2020-08" db="EMBL/GenBank/DDBJ databases">
        <title>Genomic Encyclopedia of Type Strains, Phase III (KMG-III): the genomes of soil and plant-associated and newly described type strains.</title>
        <authorList>
            <person name="Whitman W."/>
        </authorList>
    </citation>
    <scope>NUCLEOTIDE SEQUENCE [LARGE SCALE GENOMIC DNA]</scope>
    <source>
        <strain evidence="7 8">CECT 8075</strain>
    </source>
</reference>
<evidence type="ECO:0000313" key="8">
    <source>
        <dbReference type="Proteomes" id="UP000536179"/>
    </source>
</evidence>
<evidence type="ECO:0000256" key="2">
    <source>
        <dbReference type="ARBA" id="ARBA00022723"/>
    </source>
</evidence>
<dbReference type="PANTHER" id="PTHR42693">
    <property type="entry name" value="ARYLSULFATASE FAMILY MEMBER"/>
    <property type="match status" value="1"/>
</dbReference>
<dbReference type="AlphaFoldDB" id="A0A7W5DXM5"/>
<comment type="caution">
    <text evidence="7">The sequence shown here is derived from an EMBL/GenBank/DDBJ whole genome shotgun (WGS) entry which is preliminary data.</text>
</comment>
<feature type="domain" description="Sulfatase N-terminal" evidence="6">
    <location>
        <begin position="20"/>
        <end position="335"/>
    </location>
</feature>
<dbReference type="PANTHER" id="PTHR42693:SF53">
    <property type="entry name" value="ENDO-4-O-SULFATASE"/>
    <property type="match status" value="1"/>
</dbReference>
<dbReference type="GO" id="GO:0004065">
    <property type="term" value="F:arylsulfatase activity"/>
    <property type="evidence" value="ECO:0007669"/>
    <property type="project" value="TreeGrafter"/>
</dbReference>
<comment type="similarity">
    <text evidence="1">Belongs to the sulfatase family.</text>
</comment>
<dbReference type="PROSITE" id="PS00523">
    <property type="entry name" value="SULFATASE_1"/>
    <property type="match status" value="1"/>
</dbReference>
<dbReference type="InterPro" id="IPR000917">
    <property type="entry name" value="Sulfatase_N"/>
</dbReference>
<protein>
    <submittedName>
        <fullName evidence="7">Arylsulfatase A-like enzyme</fullName>
    </submittedName>
</protein>
<evidence type="ECO:0000256" key="1">
    <source>
        <dbReference type="ARBA" id="ARBA00008779"/>
    </source>
</evidence>
<dbReference type="Proteomes" id="UP000536179">
    <property type="component" value="Unassembled WGS sequence"/>
</dbReference>
<dbReference type="EMBL" id="JACHXU010000005">
    <property type="protein sequence ID" value="MBB3205948.1"/>
    <property type="molecule type" value="Genomic_DNA"/>
</dbReference>
<sequence length="453" mass="50854">MFAFLIPLSFECRADERPTNIIYIMLDDAGYNDFGAMGSDDVHTPNFDRMCREGIRFTDHYSGSAVCAPTRCVLMTGLHTGHCRRRNNAASASVDQADEGKLVFLKDEDLTVAESLQAAGYVTGGIGKWGLGNPGSAGTPDKQGFDHFLGYLDQVHAHDHYTDWLWNDGEKLETGKRYSHTFFEEDSLRFIDENRGKRFFLYLPYCLPHGKYVIDHDEPAYQLYKDKPWSQTVKNYAAMITRADETVGKILDLLAELGIDDDTLVFYTSDNGPNQPFVKAIQSNSPFRGIKRELNEGGIRAAMAVRWPRHVPAGMTSDFVWDMRDVFPTLCDVANAEMPSNLDGISVLPTLLGKYQQPHDHLYWEFSTGSQQAVRMGNWKGIRHGTHGSVRLYDLANDPGESNDLASSNAEVASRMARIMDASHVPSPFWPLQQKVSPKKNRKKQPAKNASEN</sequence>
<dbReference type="SUPFAM" id="SSF53649">
    <property type="entry name" value="Alkaline phosphatase-like"/>
    <property type="match status" value="1"/>
</dbReference>
<feature type="region of interest" description="Disordered" evidence="5">
    <location>
        <begin position="428"/>
        <end position="453"/>
    </location>
</feature>
<dbReference type="Pfam" id="PF00884">
    <property type="entry name" value="Sulfatase"/>
    <property type="match status" value="1"/>
</dbReference>
<dbReference type="CDD" id="cd16145">
    <property type="entry name" value="ARS_like"/>
    <property type="match status" value="1"/>
</dbReference>
<dbReference type="InterPro" id="IPR024607">
    <property type="entry name" value="Sulfatase_CS"/>
</dbReference>
<dbReference type="Gene3D" id="3.40.720.10">
    <property type="entry name" value="Alkaline Phosphatase, subunit A"/>
    <property type="match status" value="1"/>
</dbReference>